<keyword evidence="1" id="KW-0436">Ligase</keyword>
<dbReference type="PROSITE" id="PS50975">
    <property type="entry name" value="ATP_GRASP"/>
    <property type="match status" value="1"/>
</dbReference>
<evidence type="ECO:0000313" key="6">
    <source>
        <dbReference type="EMBL" id="GGX13890.1"/>
    </source>
</evidence>
<keyword evidence="2 4" id="KW-0547">Nucleotide-binding</keyword>
<sequence>MNSQAVRQPTYILCKWKPKLAERLVSRARVHIILDQYDVDHAHPDPDVLARAASVHRVSDFNALEELATIAADLWLTDPHIDRIISFAEFSQLGATALASMLGMEEEPIRQIAARDKRLMKHFVNQAGVRTAQYWSLPDPANPDAVRALGKEVKYPAVVKPAAGSGTEHTTKVHDPDELAEAAARFAAVEEVDSHQLIVEEFISGSELHIDACWDGDSARFFVVSEYFAPRLASIAADVEDGSRVINREDEPALHDELMAMNRAVNRALRTDRVVTHMEVFRTPEGELVFSEIATRIGGGWAPVMLTQALGQDVWTSVADVFLDGETAAEPRPAARHLATVHIRPEAPGVIDSLPTEEDFDAVPGILDHQILCEVGEDLRMDSASDWCVFAVIGADTAVELEERVRSAHRRLNVTTKPAG</sequence>
<keyword evidence="3 4" id="KW-0067">ATP-binding</keyword>
<evidence type="ECO:0000256" key="4">
    <source>
        <dbReference type="PROSITE-ProRule" id="PRU00409"/>
    </source>
</evidence>
<evidence type="ECO:0000313" key="7">
    <source>
        <dbReference type="Proteomes" id="UP000617743"/>
    </source>
</evidence>
<organism evidence="6 7">
    <name type="scientific">Streptomyces lomondensis</name>
    <dbReference type="NCBI Taxonomy" id="68229"/>
    <lineage>
        <taxon>Bacteria</taxon>
        <taxon>Bacillati</taxon>
        <taxon>Actinomycetota</taxon>
        <taxon>Actinomycetes</taxon>
        <taxon>Kitasatosporales</taxon>
        <taxon>Streptomycetaceae</taxon>
        <taxon>Streptomyces</taxon>
    </lineage>
</organism>
<evidence type="ECO:0000259" key="5">
    <source>
        <dbReference type="PROSITE" id="PS50975"/>
    </source>
</evidence>
<evidence type="ECO:0000256" key="1">
    <source>
        <dbReference type="ARBA" id="ARBA00022598"/>
    </source>
</evidence>
<name>A0ABQ2XEQ7_9ACTN</name>
<dbReference type="PANTHER" id="PTHR43585:SF2">
    <property type="entry name" value="ATP-GRASP ENZYME FSQD"/>
    <property type="match status" value="1"/>
</dbReference>
<evidence type="ECO:0000256" key="2">
    <source>
        <dbReference type="ARBA" id="ARBA00022741"/>
    </source>
</evidence>
<gene>
    <name evidence="6" type="ORF">GCM10010383_49930</name>
</gene>
<evidence type="ECO:0000256" key="3">
    <source>
        <dbReference type="ARBA" id="ARBA00022840"/>
    </source>
</evidence>
<dbReference type="Pfam" id="PF13535">
    <property type="entry name" value="ATP-grasp_4"/>
    <property type="match status" value="1"/>
</dbReference>
<accession>A0ABQ2XEQ7</accession>
<reference evidence="7" key="1">
    <citation type="journal article" date="2019" name="Int. J. Syst. Evol. Microbiol.">
        <title>The Global Catalogue of Microorganisms (GCM) 10K type strain sequencing project: providing services to taxonomists for standard genome sequencing and annotation.</title>
        <authorList>
            <consortium name="The Broad Institute Genomics Platform"/>
            <consortium name="The Broad Institute Genome Sequencing Center for Infectious Disease"/>
            <person name="Wu L."/>
            <person name="Ma J."/>
        </authorList>
    </citation>
    <scope>NUCLEOTIDE SEQUENCE [LARGE SCALE GENOMIC DNA]</scope>
    <source>
        <strain evidence="7">JCM 4866</strain>
    </source>
</reference>
<proteinExistence type="predicted"/>
<keyword evidence="7" id="KW-1185">Reference proteome</keyword>
<dbReference type="Proteomes" id="UP000617743">
    <property type="component" value="Unassembled WGS sequence"/>
</dbReference>
<dbReference type="InterPro" id="IPR013815">
    <property type="entry name" value="ATP_grasp_subdomain_1"/>
</dbReference>
<dbReference type="InterPro" id="IPR052032">
    <property type="entry name" value="ATP-dep_AA_Ligase"/>
</dbReference>
<protein>
    <recommendedName>
        <fullName evidence="5">ATP-grasp domain-containing protein</fullName>
    </recommendedName>
</protein>
<dbReference type="SUPFAM" id="SSF56059">
    <property type="entry name" value="Glutathione synthetase ATP-binding domain-like"/>
    <property type="match status" value="1"/>
</dbReference>
<dbReference type="EMBL" id="BMWC01000007">
    <property type="protein sequence ID" value="GGX13890.1"/>
    <property type="molecule type" value="Genomic_DNA"/>
</dbReference>
<dbReference type="Gene3D" id="3.30.1490.20">
    <property type="entry name" value="ATP-grasp fold, A domain"/>
    <property type="match status" value="1"/>
</dbReference>
<comment type="caution">
    <text evidence="6">The sequence shown here is derived from an EMBL/GenBank/DDBJ whole genome shotgun (WGS) entry which is preliminary data.</text>
</comment>
<feature type="domain" description="ATP-grasp" evidence="5">
    <location>
        <begin position="121"/>
        <end position="323"/>
    </location>
</feature>
<dbReference type="InterPro" id="IPR011761">
    <property type="entry name" value="ATP-grasp"/>
</dbReference>
<dbReference type="Gene3D" id="3.40.50.20">
    <property type="match status" value="1"/>
</dbReference>
<dbReference type="Gene3D" id="3.30.470.20">
    <property type="entry name" value="ATP-grasp fold, B domain"/>
    <property type="match status" value="1"/>
</dbReference>
<dbReference type="PANTHER" id="PTHR43585">
    <property type="entry name" value="FUMIPYRROLE BIOSYNTHESIS PROTEIN C"/>
    <property type="match status" value="1"/>
</dbReference>